<keyword evidence="2" id="KW-0408">Iron</keyword>
<evidence type="ECO:0000256" key="3">
    <source>
        <dbReference type="SAM" id="MobiDB-lite"/>
    </source>
</evidence>
<sequence>MVAPIRAGSKLLVIFGALLLSFGSPVQAQGQARVVPQGFNPISQFCHRFLHQTAIVDDRLYIDGGYLQISTTNPGDSPLTNYSNPSILYHDLTTIYRDGTYVGQPPLVTTLRQKPADVPSLAGGVLWADTVNKKLFLYGGQFTNEQPVPFDLWMYDTLYDTWQVMNQSSTGDVGQISRAFNGAGTAVDRLGLGYYLGGWVGSVSEYGYEGNDVAISGLLIYDMVGNTWTNQTVPDSQRRVEGVMLYVPLSDDGLLVVFGGMRVVDGDPNNATTIPMSEISVYNIASNTWYTQTATGEIPPDRRLFCAGVASGEAPWYNGTELLVHNIYLYGGASAGEGSGYDDVYILSLPTFVWTKYWPAAGDNTNSHPHHSLSCNVVLNSQMLIIGGVFPNNDGCDAVKVSGAHGLNLSGSLSDSTVWPSEFEPNLDDYHVPTTVLSNFNIETGNPVISWGDRDLSILITRTPPTATRTPTRAVTTPKPAISTKERNIIIGVVVPVVFLALLGIGICIFFRRKKNRRQRPVEPTNSNVTYIQDHPIHIPEQTQLIKDHFGSPIQDAPQYIESQHLPEVPQPPEPFPSPPLRHVQPVSRREPVPVVPPEPVAYIRNPVTGAITPVYDQVDAIGRDTSPRPESGRTASFAGSLSTTVVSHGDSYELENNGRRPSGRGRYARGPEFGPHELSGV</sequence>
<dbReference type="SUPFAM" id="SSF50965">
    <property type="entry name" value="Galactose oxidase, central domain"/>
    <property type="match status" value="1"/>
</dbReference>
<dbReference type="STRING" id="1284197.S8BX57"/>
<comment type="caution">
    <text evidence="6">The sequence shown here is derived from an EMBL/GenBank/DDBJ whole genome shotgun (WGS) entry which is preliminary data.</text>
</comment>
<keyword evidence="1" id="KW-0677">Repeat</keyword>
<proteinExistence type="predicted"/>
<dbReference type="GO" id="GO:0019760">
    <property type="term" value="P:glucosinolate metabolic process"/>
    <property type="evidence" value="ECO:0007669"/>
    <property type="project" value="UniProtKB-ARBA"/>
</dbReference>
<evidence type="ECO:0000256" key="5">
    <source>
        <dbReference type="SAM" id="SignalP"/>
    </source>
</evidence>
<dbReference type="OMA" id="SKWYTQT"/>
<feature type="signal peptide" evidence="5">
    <location>
        <begin position="1"/>
        <end position="28"/>
    </location>
</feature>
<keyword evidence="4" id="KW-0812">Transmembrane</keyword>
<dbReference type="InterPro" id="IPR015915">
    <property type="entry name" value="Kelch-typ_b-propeller"/>
</dbReference>
<evidence type="ECO:0000256" key="2">
    <source>
        <dbReference type="ARBA" id="ARBA00023004"/>
    </source>
</evidence>
<feature type="compositionally biased region" description="Basic and acidic residues" evidence="3">
    <location>
        <begin position="622"/>
        <end position="632"/>
    </location>
</feature>
<dbReference type="AlphaFoldDB" id="S8BX57"/>
<feature type="region of interest" description="Disordered" evidence="3">
    <location>
        <begin position="622"/>
        <end position="682"/>
    </location>
</feature>
<dbReference type="EMBL" id="AQGS01000443">
    <property type="protein sequence ID" value="EPS39852.1"/>
    <property type="molecule type" value="Genomic_DNA"/>
</dbReference>
<protein>
    <submittedName>
        <fullName evidence="6">Uncharacterized protein</fullName>
    </submittedName>
</protein>
<evidence type="ECO:0000256" key="1">
    <source>
        <dbReference type="ARBA" id="ARBA00022737"/>
    </source>
</evidence>
<name>S8BX57_DACHA</name>
<evidence type="ECO:0000313" key="6">
    <source>
        <dbReference type="EMBL" id="EPS39852.1"/>
    </source>
</evidence>
<dbReference type="OrthoDB" id="10251809at2759"/>
<dbReference type="PANTHER" id="PTHR47435">
    <property type="entry name" value="KELCH REPEAT PROTEIN (AFU_ORTHOLOGUE AFUA_5G12780)"/>
    <property type="match status" value="1"/>
</dbReference>
<organism evidence="6 7">
    <name type="scientific">Dactylellina haptotyla (strain CBS 200.50)</name>
    <name type="common">Nematode-trapping fungus</name>
    <name type="synonym">Monacrosporium haptotylum</name>
    <dbReference type="NCBI Taxonomy" id="1284197"/>
    <lineage>
        <taxon>Eukaryota</taxon>
        <taxon>Fungi</taxon>
        <taxon>Dikarya</taxon>
        <taxon>Ascomycota</taxon>
        <taxon>Pezizomycotina</taxon>
        <taxon>Orbiliomycetes</taxon>
        <taxon>Orbiliales</taxon>
        <taxon>Orbiliaceae</taxon>
        <taxon>Dactylellina</taxon>
    </lineage>
</organism>
<keyword evidence="5" id="KW-0732">Signal</keyword>
<gene>
    <name evidence="6" type="ORF">H072_6347</name>
</gene>
<dbReference type="Proteomes" id="UP000015100">
    <property type="component" value="Unassembled WGS sequence"/>
</dbReference>
<dbReference type="InterPro" id="IPR011043">
    <property type="entry name" value="Gal_Oxase/kelch_b-propeller"/>
</dbReference>
<evidence type="ECO:0000313" key="7">
    <source>
        <dbReference type="Proteomes" id="UP000015100"/>
    </source>
</evidence>
<accession>S8BX57</accession>
<reference evidence="6 7" key="1">
    <citation type="journal article" date="2013" name="PLoS Genet.">
        <title>Genomic mechanisms accounting for the adaptation to parasitism in nematode-trapping fungi.</title>
        <authorList>
            <person name="Meerupati T."/>
            <person name="Andersson K.M."/>
            <person name="Friman E."/>
            <person name="Kumar D."/>
            <person name="Tunlid A."/>
            <person name="Ahren D."/>
        </authorList>
    </citation>
    <scope>NUCLEOTIDE SEQUENCE [LARGE SCALE GENOMIC DNA]</scope>
    <source>
        <strain evidence="6 7">CBS 200.50</strain>
    </source>
</reference>
<dbReference type="Gene3D" id="2.120.10.80">
    <property type="entry name" value="Kelch-type beta propeller"/>
    <property type="match status" value="1"/>
</dbReference>
<dbReference type="Pfam" id="PF24681">
    <property type="entry name" value="Kelch_KLHDC2_KLHL20_DRC7"/>
    <property type="match status" value="1"/>
</dbReference>
<evidence type="ECO:0000256" key="4">
    <source>
        <dbReference type="SAM" id="Phobius"/>
    </source>
</evidence>
<keyword evidence="7" id="KW-1185">Reference proteome</keyword>
<feature type="transmembrane region" description="Helical" evidence="4">
    <location>
        <begin position="489"/>
        <end position="511"/>
    </location>
</feature>
<keyword evidence="4" id="KW-0472">Membrane</keyword>
<dbReference type="eggNOG" id="ENOG502QYA9">
    <property type="taxonomic scope" value="Eukaryota"/>
</dbReference>
<keyword evidence="4" id="KW-1133">Transmembrane helix</keyword>
<dbReference type="PANTHER" id="PTHR47435:SF4">
    <property type="entry name" value="KELCH REPEAT PROTEIN (AFU_ORTHOLOGUE AFUA_5G12780)"/>
    <property type="match status" value="1"/>
</dbReference>
<dbReference type="HOGENOM" id="CLU_417379_0_0_1"/>
<reference evidence="7" key="2">
    <citation type="submission" date="2013-04" db="EMBL/GenBank/DDBJ databases">
        <title>Genomic mechanisms accounting for the adaptation to parasitism in nematode-trapping fungi.</title>
        <authorList>
            <person name="Ahren D.G."/>
        </authorList>
    </citation>
    <scope>NUCLEOTIDE SEQUENCE [LARGE SCALE GENOMIC DNA]</scope>
    <source>
        <strain evidence="7">CBS 200.50</strain>
    </source>
</reference>
<feature type="chain" id="PRO_5004561664" evidence="5">
    <location>
        <begin position="29"/>
        <end position="682"/>
    </location>
</feature>
<feature type="compositionally biased region" description="Polar residues" evidence="3">
    <location>
        <begin position="634"/>
        <end position="647"/>
    </location>
</feature>